<proteinExistence type="predicted"/>
<reference evidence="2" key="2">
    <citation type="submission" date="2023-05" db="EMBL/GenBank/DDBJ databases">
        <authorList>
            <consortium name="Lawrence Berkeley National Laboratory"/>
            <person name="Steindorff A."/>
            <person name="Hensen N."/>
            <person name="Bonometti L."/>
            <person name="Westerberg I."/>
            <person name="Brannstrom I.O."/>
            <person name="Guillou S."/>
            <person name="Cros-Aarteil S."/>
            <person name="Calhoun S."/>
            <person name="Haridas S."/>
            <person name="Kuo A."/>
            <person name="Mondo S."/>
            <person name="Pangilinan J."/>
            <person name="Riley R."/>
            <person name="Labutti K."/>
            <person name="Andreopoulos B."/>
            <person name="Lipzen A."/>
            <person name="Chen C."/>
            <person name="Yanf M."/>
            <person name="Daum C."/>
            <person name="Ng V."/>
            <person name="Clum A."/>
            <person name="Ohm R."/>
            <person name="Martin F."/>
            <person name="Silar P."/>
            <person name="Natvig D."/>
            <person name="Lalanne C."/>
            <person name="Gautier V."/>
            <person name="Ament-Velasquez S.L."/>
            <person name="Kruys A."/>
            <person name="Hutchinson M.I."/>
            <person name="Powell A.J."/>
            <person name="Barry K."/>
            <person name="Miller A.N."/>
            <person name="Grigoriev I.V."/>
            <person name="Debuchy R."/>
            <person name="Gladieux P."/>
            <person name="Thoren M.H."/>
            <person name="Johannesson H."/>
        </authorList>
    </citation>
    <scope>NUCLEOTIDE SEQUENCE</scope>
    <source>
        <strain evidence="2">CBS 123565</strain>
    </source>
</reference>
<gene>
    <name evidence="2" type="ORF">BT67DRAFT_494076</name>
</gene>
<evidence type="ECO:0000256" key="1">
    <source>
        <dbReference type="SAM" id="MobiDB-lite"/>
    </source>
</evidence>
<accession>A0AAN6ULI5</accession>
<evidence type="ECO:0000313" key="2">
    <source>
        <dbReference type="EMBL" id="KAK4135257.1"/>
    </source>
</evidence>
<protein>
    <submittedName>
        <fullName evidence="2">Uncharacterized protein</fullName>
    </submittedName>
</protein>
<dbReference type="EMBL" id="MU853406">
    <property type="protein sequence ID" value="KAK4135257.1"/>
    <property type="molecule type" value="Genomic_DNA"/>
</dbReference>
<name>A0AAN6ULI5_9PEZI</name>
<sequence length="372" mass="40717">MQYLIITPSSFYSLSLSTSSTTSGITYSDALMRRPALLTLVASGLQAALASPHVRRGSALDKPAVYPPFPEALQNRDLPADLPRVAWKREPWEPNWLPQNCVFEAAETGFRPADFEATETVCRHKLARPSFAELLDTLSRIPVGMRQYIDNLILLPPVSNTTTAEPPPEPLPAAYTRTATIVVAHPHLNLGILLHEAAHILDTLSPALQQLQDVGPDADTNSKTNNNNNNNNNTPFSDSPLWQAVVAGDAALPTAYARTSWQEDFADAVRWAVSYMVHDGGLRGYSAGWAGCRGQVPLRMLAAGKTAPSNFPPSSDIHRNMSVTLLLQPLHRFRRPLVPVSGVYFVGEDRHETVDGGMQRFQKRGVILAQTG</sequence>
<dbReference type="AlphaFoldDB" id="A0AAN6ULI5"/>
<comment type="caution">
    <text evidence="2">The sequence shown here is derived from an EMBL/GenBank/DDBJ whole genome shotgun (WGS) entry which is preliminary data.</text>
</comment>
<feature type="region of interest" description="Disordered" evidence="1">
    <location>
        <begin position="213"/>
        <end position="238"/>
    </location>
</feature>
<evidence type="ECO:0000313" key="3">
    <source>
        <dbReference type="Proteomes" id="UP001304895"/>
    </source>
</evidence>
<dbReference type="Proteomes" id="UP001304895">
    <property type="component" value="Unassembled WGS sequence"/>
</dbReference>
<organism evidence="2 3">
    <name type="scientific">Trichocladium antarcticum</name>
    <dbReference type="NCBI Taxonomy" id="1450529"/>
    <lineage>
        <taxon>Eukaryota</taxon>
        <taxon>Fungi</taxon>
        <taxon>Dikarya</taxon>
        <taxon>Ascomycota</taxon>
        <taxon>Pezizomycotina</taxon>
        <taxon>Sordariomycetes</taxon>
        <taxon>Sordariomycetidae</taxon>
        <taxon>Sordariales</taxon>
        <taxon>Chaetomiaceae</taxon>
        <taxon>Trichocladium</taxon>
    </lineage>
</organism>
<keyword evidence="3" id="KW-1185">Reference proteome</keyword>
<reference evidence="2" key="1">
    <citation type="journal article" date="2023" name="Mol. Phylogenet. Evol.">
        <title>Genome-scale phylogeny and comparative genomics of the fungal order Sordariales.</title>
        <authorList>
            <person name="Hensen N."/>
            <person name="Bonometti L."/>
            <person name="Westerberg I."/>
            <person name="Brannstrom I.O."/>
            <person name="Guillou S."/>
            <person name="Cros-Aarteil S."/>
            <person name="Calhoun S."/>
            <person name="Haridas S."/>
            <person name="Kuo A."/>
            <person name="Mondo S."/>
            <person name="Pangilinan J."/>
            <person name="Riley R."/>
            <person name="LaButti K."/>
            <person name="Andreopoulos B."/>
            <person name="Lipzen A."/>
            <person name="Chen C."/>
            <person name="Yan M."/>
            <person name="Daum C."/>
            <person name="Ng V."/>
            <person name="Clum A."/>
            <person name="Steindorff A."/>
            <person name="Ohm R.A."/>
            <person name="Martin F."/>
            <person name="Silar P."/>
            <person name="Natvig D.O."/>
            <person name="Lalanne C."/>
            <person name="Gautier V."/>
            <person name="Ament-Velasquez S.L."/>
            <person name="Kruys A."/>
            <person name="Hutchinson M.I."/>
            <person name="Powell A.J."/>
            <person name="Barry K."/>
            <person name="Miller A.N."/>
            <person name="Grigoriev I.V."/>
            <person name="Debuchy R."/>
            <person name="Gladieux P."/>
            <person name="Hiltunen Thoren M."/>
            <person name="Johannesson H."/>
        </authorList>
    </citation>
    <scope>NUCLEOTIDE SEQUENCE</scope>
    <source>
        <strain evidence="2">CBS 123565</strain>
    </source>
</reference>